<reference evidence="1 2" key="1">
    <citation type="journal article" date="2015" name="Genome Biol. Evol.">
        <title>Characterization of Three Mycobacterium spp. with Potential Use in Bioremediation by Genome Sequencing and Comparative Genomics.</title>
        <authorList>
            <person name="Das S."/>
            <person name="Pettersson B.M."/>
            <person name="Behra P.R."/>
            <person name="Ramesh M."/>
            <person name="Dasgupta S."/>
            <person name="Bhattacharya A."/>
            <person name="Kirsebom L.A."/>
        </authorList>
    </citation>
    <scope>NUCLEOTIDE SEQUENCE [LARGE SCALE GENOMIC DNA]</scope>
    <source>
        <strain evidence="1 2">DSM 43826</strain>
    </source>
</reference>
<keyword evidence="2" id="KW-1185">Reference proteome</keyword>
<accession>A0A0J6WJ39</accession>
<evidence type="ECO:0000313" key="2">
    <source>
        <dbReference type="Proteomes" id="UP000036513"/>
    </source>
</evidence>
<dbReference type="STRING" id="37916.MCHLDSM_01217"/>
<evidence type="ECO:0000313" key="1">
    <source>
        <dbReference type="EMBL" id="KMO82594.1"/>
    </source>
</evidence>
<dbReference type="AlphaFoldDB" id="A0A0J6WJ39"/>
<gene>
    <name evidence="1" type="ORF">MCHLDSM_01217</name>
</gene>
<comment type="caution">
    <text evidence="1">The sequence shown here is derived from an EMBL/GenBank/DDBJ whole genome shotgun (WGS) entry which is preliminary data.</text>
</comment>
<dbReference type="EMBL" id="JYNL01000009">
    <property type="protein sequence ID" value="KMO82594.1"/>
    <property type="molecule type" value="Genomic_DNA"/>
</dbReference>
<proteinExistence type="predicted"/>
<protein>
    <submittedName>
        <fullName evidence="1">Uncharacterized protein</fullName>
    </submittedName>
</protein>
<name>A0A0J6WJ39_9MYCO</name>
<dbReference type="Proteomes" id="UP000036513">
    <property type="component" value="Unassembled WGS sequence"/>
</dbReference>
<dbReference type="PATRIC" id="fig|37916.4.peg.1101"/>
<organism evidence="1 2">
    <name type="scientific">Mycolicibacterium chlorophenolicum</name>
    <dbReference type="NCBI Taxonomy" id="37916"/>
    <lineage>
        <taxon>Bacteria</taxon>
        <taxon>Bacillati</taxon>
        <taxon>Actinomycetota</taxon>
        <taxon>Actinomycetes</taxon>
        <taxon>Mycobacteriales</taxon>
        <taxon>Mycobacteriaceae</taxon>
        <taxon>Mycolicibacterium</taxon>
    </lineage>
</organism>
<sequence>MRIGHRPNRPASGISSEPIADDQYWREVSGWWRRDRHLTSERFAELLGVKGDALRQYRSREKNFPAPVDHIGRPCFAPADVYVWIDAARPKRRIMIPRLFHAGDNLQPAVFVASETMELPADCGRTQTWVIHLWLPADARGTVAVAYGEHHTADSENRATELLERLPNVSAVAVVTDALCHFAAADSVDESFQPEIAIAERHVGTYRHGWFALAALLRVNLPWWPAGLRRPGDIAAWRPGASPQAVRPTIPGRFDDSVLGDLLKESEPQQASQCASLVESLNRRIEGEIYRTPPVGADVPGGVERPGLVQAARPFYSVTEAPQPLRWFEARELLGLSGAAHATRAAARDVLRGRPEMEAAVSYTIRARAADGPLAQEWISRLEPCEDPQTLGSAFGEMMMTDEQRAQPRTWWRDPEDGNCWIVETLDGTYHATVASRCGAAHGRLTEFELAESCKAAFFRADGWVWPMPVPAMGGYYTCGYEGRGPSELARTVALLRLSADVDLREASLPVGPPPELVRYIESHQAPLSVFADDIPGL</sequence>